<evidence type="ECO:0000259" key="9">
    <source>
        <dbReference type="Pfam" id="PF02714"/>
    </source>
</evidence>
<keyword evidence="4 8" id="KW-0812">Transmembrane</keyword>
<comment type="similarity">
    <text evidence="2">Belongs to the CSC1 (TC 1.A.17) family.</text>
</comment>
<feature type="domain" description="CSC1/OSCA1-like cytosolic" evidence="12">
    <location>
        <begin position="531"/>
        <end position="637"/>
    </location>
</feature>
<proteinExistence type="inferred from homology"/>
<dbReference type="Pfam" id="PF02714">
    <property type="entry name" value="RSN1_7TM"/>
    <property type="match status" value="1"/>
</dbReference>
<evidence type="ECO:0000256" key="7">
    <source>
        <dbReference type="SAM" id="MobiDB-lite"/>
    </source>
</evidence>
<keyword evidence="14" id="KW-1185">Reference proteome</keyword>
<dbReference type="EMBL" id="DF933811">
    <property type="protein sequence ID" value="GAM34071.1"/>
    <property type="molecule type" value="Genomic_DNA"/>
</dbReference>
<dbReference type="InterPro" id="IPR027815">
    <property type="entry name" value="CSC1/OSCA1-like_cyt"/>
</dbReference>
<feature type="compositionally biased region" description="Polar residues" evidence="7">
    <location>
        <begin position="423"/>
        <end position="444"/>
    </location>
</feature>
<keyword evidence="5 8" id="KW-1133">Transmembrane helix</keyword>
<evidence type="ECO:0000259" key="12">
    <source>
        <dbReference type="Pfam" id="PF14703"/>
    </source>
</evidence>
<evidence type="ECO:0000256" key="1">
    <source>
        <dbReference type="ARBA" id="ARBA00004141"/>
    </source>
</evidence>
<dbReference type="InterPro" id="IPR032880">
    <property type="entry name" value="CSC1/OSCA1-like_N"/>
</dbReference>
<keyword evidence="6 8" id="KW-0472">Membrane</keyword>
<dbReference type="InterPro" id="IPR022257">
    <property type="entry name" value="PHM7_ext"/>
</dbReference>
<evidence type="ECO:0000259" key="11">
    <source>
        <dbReference type="Pfam" id="PF13967"/>
    </source>
</evidence>
<evidence type="ECO:0000256" key="3">
    <source>
        <dbReference type="ARBA" id="ARBA00022448"/>
    </source>
</evidence>
<feature type="domain" description="CSC1/OSCA1-like 7TM region" evidence="9">
    <location>
        <begin position="651"/>
        <end position="803"/>
    </location>
</feature>
<feature type="domain" description="CSC1/OSCA1-like cytosolic" evidence="12">
    <location>
        <begin position="209"/>
        <end position="292"/>
    </location>
</feature>
<feature type="transmembrane region" description="Helical" evidence="8">
    <location>
        <begin position="20"/>
        <end position="45"/>
    </location>
</feature>
<feature type="compositionally biased region" description="Acidic residues" evidence="7">
    <location>
        <begin position="886"/>
        <end position="895"/>
    </location>
</feature>
<comment type="subcellular location">
    <subcellularLocation>
        <location evidence="1">Membrane</location>
        <topology evidence="1">Multi-pass membrane protein</topology>
    </subcellularLocation>
</comment>
<evidence type="ECO:0000256" key="5">
    <source>
        <dbReference type="ARBA" id="ARBA00022989"/>
    </source>
</evidence>
<feature type="transmembrane region" description="Helical" evidence="8">
    <location>
        <begin position="830"/>
        <end position="848"/>
    </location>
</feature>
<feature type="transmembrane region" description="Helical" evidence="8">
    <location>
        <begin position="164"/>
        <end position="183"/>
    </location>
</feature>
<dbReference type="AlphaFoldDB" id="A0A6V8GYI3"/>
<feature type="transmembrane region" description="Helical" evidence="8">
    <location>
        <begin position="105"/>
        <end position="124"/>
    </location>
</feature>
<accession>A0A6V8GYI3</accession>
<evidence type="ECO:0000256" key="2">
    <source>
        <dbReference type="ARBA" id="ARBA00007779"/>
    </source>
</evidence>
<dbReference type="InterPro" id="IPR003864">
    <property type="entry name" value="CSC1/OSCA1-like_7TM"/>
</dbReference>
<evidence type="ECO:0000256" key="6">
    <source>
        <dbReference type="ARBA" id="ARBA00023136"/>
    </source>
</evidence>
<feature type="transmembrane region" description="Helical" evidence="8">
    <location>
        <begin position="650"/>
        <end position="674"/>
    </location>
</feature>
<feature type="transmembrane region" description="Helical" evidence="8">
    <location>
        <begin position="741"/>
        <end position="765"/>
    </location>
</feature>
<dbReference type="Pfam" id="PF14703">
    <property type="entry name" value="PHM7_cyt"/>
    <property type="match status" value="2"/>
</dbReference>
<feature type="domain" description="10TM putative phosphate transporter extracellular tail" evidence="10">
    <location>
        <begin position="1024"/>
        <end position="1095"/>
    </location>
</feature>
<feature type="domain" description="CSC1/OSCA1-like N-terminal transmembrane" evidence="11">
    <location>
        <begin position="24"/>
        <end position="185"/>
    </location>
</feature>
<gene>
    <name evidence="13" type="ORF">TCE0_015f01416</name>
</gene>
<evidence type="ECO:0000313" key="13">
    <source>
        <dbReference type="EMBL" id="GAM34071.1"/>
    </source>
</evidence>
<dbReference type="PANTHER" id="PTHR13018:SF20">
    <property type="entry name" value="SPORULATION-SPECIFIC PROTEIN 75"/>
    <property type="match status" value="1"/>
</dbReference>
<feature type="compositionally biased region" description="Basic and acidic residues" evidence="7">
    <location>
        <begin position="896"/>
        <end position="914"/>
    </location>
</feature>
<feature type="compositionally biased region" description="Basic and acidic residues" evidence="7">
    <location>
        <begin position="410"/>
        <end position="420"/>
    </location>
</feature>
<name>A0A6V8GYI3_TALPI</name>
<dbReference type="InterPro" id="IPR045122">
    <property type="entry name" value="Csc1-like"/>
</dbReference>
<dbReference type="GO" id="GO:0005227">
    <property type="term" value="F:calcium-activated cation channel activity"/>
    <property type="evidence" value="ECO:0007669"/>
    <property type="project" value="InterPro"/>
</dbReference>
<dbReference type="Pfam" id="PF13967">
    <property type="entry name" value="RSN1_TM"/>
    <property type="match status" value="1"/>
</dbReference>
<organism evidence="13 14">
    <name type="scientific">Talaromyces pinophilus</name>
    <name type="common">Penicillium pinophilum</name>
    <dbReference type="NCBI Taxonomy" id="128442"/>
    <lineage>
        <taxon>Eukaryota</taxon>
        <taxon>Fungi</taxon>
        <taxon>Dikarya</taxon>
        <taxon>Ascomycota</taxon>
        <taxon>Pezizomycotina</taxon>
        <taxon>Eurotiomycetes</taxon>
        <taxon>Eurotiomycetidae</taxon>
        <taxon>Eurotiales</taxon>
        <taxon>Trichocomaceae</taxon>
        <taxon>Talaromyces</taxon>
        <taxon>Talaromyces sect. Talaromyces</taxon>
    </lineage>
</organism>
<dbReference type="Proteomes" id="UP000053095">
    <property type="component" value="Unassembled WGS sequence"/>
</dbReference>
<evidence type="ECO:0000256" key="4">
    <source>
        <dbReference type="ARBA" id="ARBA00022692"/>
    </source>
</evidence>
<feature type="region of interest" description="Disordered" evidence="7">
    <location>
        <begin position="885"/>
        <end position="914"/>
    </location>
</feature>
<dbReference type="GO" id="GO:0005886">
    <property type="term" value="C:plasma membrane"/>
    <property type="evidence" value="ECO:0007669"/>
    <property type="project" value="TreeGrafter"/>
</dbReference>
<reference evidence="14" key="1">
    <citation type="journal article" date="2015" name="Genome Announc.">
        <title>Draft genome sequence of Talaromyces cellulolyticus strain Y-94, a source of lignocellulosic biomass-degrading enzymes.</title>
        <authorList>
            <person name="Fujii T."/>
            <person name="Koike H."/>
            <person name="Sawayama S."/>
            <person name="Yano S."/>
            <person name="Inoue H."/>
        </authorList>
    </citation>
    <scope>NUCLEOTIDE SEQUENCE [LARGE SCALE GENOMIC DNA]</scope>
    <source>
        <strain evidence="14">Y-94</strain>
    </source>
</reference>
<feature type="region of interest" description="Disordered" evidence="7">
    <location>
        <begin position="386"/>
        <end position="512"/>
    </location>
</feature>
<evidence type="ECO:0000259" key="10">
    <source>
        <dbReference type="Pfam" id="PF12621"/>
    </source>
</evidence>
<dbReference type="PANTHER" id="PTHR13018">
    <property type="entry name" value="PROBABLE MEMBRANE PROTEIN DUF221-RELATED"/>
    <property type="match status" value="1"/>
</dbReference>
<sequence>MSTDLLSGNGTKGVEDQGISISTFLASLATGAIVFAIEALLFLMLKGNLRRIYQPRTYLVPDRERTKPPAPGLFGWVYAVFQTTNAEFIQKCGLDAYFFLRYLRMLLKIFVPMGIVILPILIPINKIGGKDNNLVSNTNSTTWNVTGMDQLAWGNITPEHTNRYWAHLVLAVLSILYVCAVFFDELRGYIRLRQAYLTSPQHRLRASATTVLVTAIPKKWLSVEALTNLYDVFPGGIRNIWINRQLDELNEKVKLRDQLALALEAAETDLIVKCKKAQMKQAKAEAKKSGKKASKEDEKQKEETDKKAAELVMQSGISSGDPHQVAHNVHDALKKNRESKDLEARRPRKKKFIPRVGGGLTNVVGNGATVLEKKFVGGLRKANQGVEQRLDNTPGFAVLPEEPASISSRENSKEINDPRNQHYRSSIDSNKDSVNSVPEANDQQEAYEVNGEEQTSRRPGWSRKSSANSKRGNRPPEADEIPLTEVETRESQIRPDTGTTDDSVSRKKKDGQEYPLAYNENWQEDCGEPLWKKYIRQKDRETMRLPIFGITWMPSIPLIGKKVDTIDYCRKEVARLNLEIEIDQQHPEKFPLMNSAFIQFNHQVAAHMACQAVSHHVPKQMAPRVVEISPDDVIWDNMSMKWWERYLRSGGIFIVVCGMVAGWAIPVAFTGLLSQLSYLEGTFSWLAWLSKLPHWLFSAIQGVLPPLFLSLLMVVLPVILRFLSQTQGLQTGMAVELMVSNYYFAFLFVQLFLVVAISSSFSTLIDSVTNITGWPELLAENIPKSSNYFFSYMILRAMSMFTGLYVMELCLIGLFFLVRDEYDQVACQGQAIVMIVVLILTLGYQYFLNEAFSPLIRYLPITLEDDAVRRDEEFARAQRIRHGLPIDDDEEEDEDAKNGHISEPRQAGYHERDFGTDRKEIELQDINRDSKVEERNNTNGLLTRNLSTTGKRVSGMTAVSWADRSRNRRSKYYGTNSGYDVPSIQKLRQQLAYAAEDEETRGTGTNPVGRALFAGIHDELEDLTPDERDQLVQRAFQHEALRAKRPVIWIPRDDLGVSDDEIYCTQRFSKHLWISNEYQALDGKCRTIFSRSPPDFSEVDLIQL</sequence>
<dbReference type="Pfam" id="PF12621">
    <property type="entry name" value="PHM7_ext"/>
    <property type="match status" value="1"/>
</dbReference>
<evidence type="ECO:0000313" key="14">
    <source>
        <dbReference type="Proteomes" id="UP000053095"/>
    </source>
</evidence>
<protein>
    <submittedName>
        <fullName evidence="13">Uncharacterized protein</fullName>
    </submittedName>
</protein>
<evidence type="ECO:0000256" key="8">
    <source>
        <dbReference type="SAM" id="Phobius"/>
    </source>
</evidence>
<keyword evidence="3" id="KW-0813">Transport</keyword>
<feature type="transmembrane region" description="Helical" evidence="8">
    <location>
        <begin position="694"/>
        <end position="720"/>
    </location>
</feature>
<feature type="transmembrane region" description="Helical" evidence="8">
    <location>
        <begin position="793"/>
        <end position="818"/>
    </location>
</feature>
<feature type="region of interest" description="Disordered" evidence="7">
    <location>
        <begin position="284"/>
        <end position="307"/>
    </location>
</feature>
<comment type="caution">
    <text evidence="13">The sequence shown here is derived from an EMBL/GenBank/DDBJ whole genome shotgun (WGS) entry which is preliminary data.</text>
</comment>